<sequence>MEVSKLGGQSSTYQRIYVAIQPTYSPDRAWMPSLPWILKLNHWPSLQLRILQRSLRNLSNLECPLRG</sequence>
<reference evidence="1" key="2">
    <citation type="submission" date="1996-05" db="EMBL/GenBank/DDBJ databases">
        <authorList>
            <person name="Schubert"/>
        </authorList>
    </citation>
    <scope>NUCLEOTIDE SEQUENCE</scope>
</reference>
<reference evidence="1" key="1">
    <citation type="submission" date="1994-08" db="EMBL/GenBank/DDBJ databases">
        <authorList>
            <person name="Schubert J."/>
        </authorList>
    </citation>
    <scope>NUCLEOTIDE SEQUENCE</scope>
</reference>
<dbReference type="EMBL" id="X81139">
    <property type="protein sequence ID" value="CAA57044.1"/>
    <property type="molecule type" value="Genomic_RNA"/>
</dbReference>
<name>Q67547_9VIRU</name>
<accession>Q67547</accession>
<protein>
    <submittedName>
        <fullName evidence="1">7,8K protein</fullName>
    </submittedName>
</protein>
<proteinExistence type="predicted"/>
<organism evidence="1">
    <name type="scientific">Garlic latent virus</name>
    <dbReference type="NCBI Taxonomy" id="12458"/>
    <lineage>
        <taxon>Viruses</taxon>
        <taxon>Riboviria</taxon>
        <taxon>Orthornavirae</taxon>
        <taxon>Kitrinoviricota</taxon>
        <taxon>Alsuviricetes</taxon>
        <taxon>Tymovirales</taxon>
        <taxon>Betaflexiviridae</taxon>
        <taxon>Quinvirinae</taxon>
        <taxon>Carlavirus</taxon>
        <taxon>Carlavirus latensascalonici</taxon>
        <taxon>Shallot latent virus</taxon>
    </lineage>
</organism>
<evidence type="ECO:0000313" key="1">
    <source>
        <dbReference type="EMBL" id="CAA57044.1"/>
    </source>
</evidence>